<evidence type="ECO:0000313" key="3">
    <source>
        <dbReference type="Proteomes" id="UP000078543"/>
    </source>
</evidence>
<organism evidence="2 3">
    <name type="scientific">Magnetospirillum moscoviense</name>
    <dbReference type="NCBI Taxonomy" id="1437059"/>
    <lineage>
        <taxon>Bacteria</taxon>
        <taxon>Pseudomonadati</taxon>
        <taxon>Pseudomonadota</taxon>
        <taxon>Alphaproteobacteria</taxon>
        <taxon>Rhodospirillales</taxon>
        <taxon>Rhodospirillaceae</taxon>
        <taxon>Magnetospirillum</taxon>
    </lineage>
</organism>
<reference evidence="2 3" key="1">
    <citation type="submission" date="2016-04" db="EMBL/GenBank/DDBJ databases">
        <title>Draft genome sequence of freshwater magnetotactic bacteria Magnetospirillum marisnigri SP-1 and Magnetospirillum moscoviense BB-1.</title>
        <authorList>
            <person name="Koziaeva V."/>
            <person name="Dziuba M.V."/>
            <person name="Ivanov T.M."/>
            <person name="Kuznetsov B."/>
            <person name="Grouzdev D.S."/>
        </authorList>
    </citation>
    <scope>NUCLEOTIDE SEQUENCE [LARGE SCALE GENOMIC DNA]</scope>
    <source>
        <strain evidence="2 3">BB-1</strain>
    </source>
</reference>
<accession>A0A178MUE8</accession>
<evidence type="ECO:0000259" key="1">
    <source>
        <dbReference type="Pfam" id="PF10047"/>
    </source>
</evidence>
<keyword evidence="3" id="KW-1185">Reference proteome</keyword>
<sequence>MAIADLIYEQSKKLPEHLAREVLDFVGYLAERQERDQGRDLINAQESALKAVWDNPEDQAWDRV</sequence>
<dbReference type="AlphaFoldDB" id="A0A178MUE8"/>
<proteinExistence type="predicted"/>
<comment type="caution">
    <text evidence="2">The sequence shown here is derived from an EMBL/GenBank/DDBJ whole genome shotgun (WGS) entry which is preliminary data.</text>
</comment>
<dbReference type="Pfam" id="PF10047">
    <property type="entry name" value="DUF2281"/>
    <property type="match status" value="1"/>
</dbReference>
<feature type="domain" description="DUF2281" evidence="1">
    <location>
        <begin position="7"/>
        <end position="38"/>
    </location>
</feature>
<dbReference type="RefSeq" id="WP_068498745.1">
    <property type="nucleotide sequence ID" value="NZ_LWQU01000124.1"/>
</dbReference>
<dbReference type="OrthoDB" id="8451054at2"/>
<name>A0A178MUE8_9PROT</name>
<protein>
    <recommendedName>
        <fullName evidence="1">DUF2281 domain-containing protein</fullName>
    </recommendedName>
</protein>
<dbReference type="EMBL" id="LWQU01000124">
    <property type="protein sequence ID" value="OAN53769.1"/>
    <property type="molecule type" value="Genomic_DNA"/>
</dbReference>
<dbReference type="Proteomes" id="UP000078543">
    <property type="component" value="Unassembled WGS sequence"/>
</dbReference>
<evidence type="ECO:0000313" key="2">
    <source>
        <dbReference type="EMBL" id="OAN53769.1"/>
    </source>
</evidence>
<gene>
    <name evidence="2" type="ORF">A6A05_09460</name>
</gene>
<dbReference type="InterPro" id="IPR018739">
    <property type="entry name" value="DUF2281"/>
</dbReference>